<gene>
    <name evidence="7" type="ORF">BJY01DRAFT_257809</name>
</gene>
<keyword evidence="3" id="KW-0804">Transcription</keyword>
<evidence type="ECO:0000313" key="8">
    <source>
        <dbReference type="Proteomes" id="UP001610446"/>
    </source>
</evidence>
<organism evidence="7 8">
    <name type="scientific">Aspergillus pseudoustus</name>
    <dbReference type="NCBI Taxonomy" id="1810923"/>
    <lineage>
        <taxon>Eukaryota</taxon>
        <taxon>Fungi</taxon>
        <taxon>Dikarya</taxon>
        <taxon>Ascomycota</taxon>
        <taxon>Pezizomycotina</taxon>
        <taxon>Eurotiomycetes</taxon>
        <taxon>Eurotiomycetidae</taxon>
        <taxon>Eurotiales</taxon>
        <taxon>Aspergillaceae</taxon>
        <taxon>Aspergillus</taxon>
        <taxon>Aspergillus subgen. Nidulantes</taxon>
    </lineage>
</organism>
<feature type="domain" description="Zn(2)-C6 fungal-type" evidence="6">
    <location>
        <begin position="13"/>
        <end position="43"/>
    </location>
</feature>
<proteinExistence type="predicted"/>
<dbReference type="PANTHER" id="PTHR47784:SF10">
    <property type="entry name" value="TRANSCRIPTION FACTOR, PUTATIVE (AFU_ORTHOLOGUE AFUA_6G14150)-RELATED"/>
    <property type="match status" value="1"/>
</dbReference>
<dbReference type="InterPro" id="IPR053157">
    <property type="entry name" value="Sterol_Uptake_Regulator"/>
</dbReference>
<keyword evidence="4" id="KW-0539">Nucleus</keyword>
<dbReference type="InterPro" id="IPR036864">
    <property type="entry name" value="Zn2-C6_fun-type_DNA-bd_sf"/>
</dbReference>
<dbReference type="Pfam" id="PF00172">
    <property type="entry name" value="Zn_clus"/>
    <property type="match status" value="1"/>
</dbReference>
<accession>A0ABR4JH64</accession>
<keyword evidence="8" id="KW-1185">Reference proteome</keyword>
<dbReference type="SMART" id="SM00066">
    <property type="entry name" value="GAL4"/>
    <property type="match status" value="1"/>
</dbReference>
<evidence type="ECO:0000256" key="3">
    <source>
        <dbReference type="ARBA" id="ARBA00023163"/>
    </source>
</evidence>
<keyword evidence="2" id="KW-0238">DNA-binding</keyword>
<feature type="region of interest" description="Disordered" evidence="5">
    <location>
        <begin position="48"/>
        <end position="83"/>
    </location>
</feature>
<evidence type="ECO:0000256" key="4">
    <source>
        <dbReference type="ARBA" id="ARBA00023242"/>
    </source>
</evidence>
<dbReference type="PROSITE" id="PS50048">
    <property type="entry name" value="ZN2_CY6_FUNGAL_2"/>
    <property type="match status" value="1"/>
</dbReference>
<dbReference type="SUPFAM" id="SSF57701">
    <property type="entry name" value="Zn2/Cys6 DNA-binding domain"/>
    <property type="match status" value="1"/>
</dbReference>
<evidence type="ECO:0000259" key="6">
    <source>
        <dbReference type="PROSITE" id="PS50048"/>
    </source>
</evidence>
<evidence type="ECO:0000256" key="1">
    <source>
        <dbReference type="ARBA" id="ARBA00023015"/>
    </source>
</evidence>
<dbReference type="InterPro" id="IPR001138">
    <property type="entry name" value="Zn2Cys6_DnaBD"/>
</dbReference>
<evidence type="ECO:0000256" key="2">
    <source>
        <dbReference type="ARBA" id="ARBA00023125"/>
    </source>
</evidence>
<comment type="caution">
    <text evidence="7">The sequence shown here is derived from an EMBL/GenBank/DDBJ whole genome shotgun (WGS) entry which is preliminary data.</text>
</comment>
<dbReference type="CDD" id="cd00067">
    <property type="entry name" value="GAL4"/>
    <property type="match status" value="1"/>
</dbReference>
<reference evidence="7 8" key="1">
    <citation type="submission" date="2024-07" db="EMBL/GenBank/DDBJ databases">
        <title>Section-level genome sequencing and comparative genomics of Aspergillus sections Usti and Cavernicolus.</title>
        <authorList>
            <consortium name="Lawrence Berkeley National Laboratory"/>
            <person name="Nybo J.L."/>
            <person name="Vesth T.C."/>
            <person name="Theobald S."/>
            <person name="Frisvad J.C."/>
            <person name="Larsen T.O."/>
            <person name="Kjaerboelling I."/>
            <person name="Rothschild-Mancinelli K."/>
            <person name="Lyhne E.K."/>
            <person name="Kogle M.E."/>
            <person name="Barry K."/>
            <person name="Clum A."/>
            <person name="Na H."/>
            <person name="Ledsgaard L."/>
            <person name="Lin J."/>
            <person name="Lipzen A."/>
            <person name="Kuo A."/>
            <person name="Riley R."/>
            <person name="Mondo S."/>
            <person name="Labutti K."/>
            <person name="Haridas S."/>
            <person name="Pangalinan J."/>
            <person name="Salamov A.A."/>
            <person name="Simmons B.A."/>
            <person name="Magnuson J.K."/>
            <person name="Chen J."/>
            <person name="Drula E."/>
            <person name="Henrissat B."/>
            <person name="Wiebenga A."/>
            <person name="Lubbers R.J."/>
            <person name="Gomes A.C."/>
            <person name="Makela M.R."/>
            <person name="Stajich J."/>
            <person name="Grigoriev I.V."/>
            <person name="Mortensen U.H."/>
            <person name="De Vries R.P."/>
            <person name="Baker S.E."/>
            <person name="Andersen M.R."/>
        </authorList>
    </citation>
    <scope>NUCLEOTIDE SEQUENCE [LARGE SCALE GENOMIC DNA]</scope>
    <source>
        <strain evidence="7 8">CBS 123904</strain>
    </source>
</reference>
<dbReference type="Gene3D" id="4.10.240.10">
    <property type="entry name" value="Zn(2)-C6 fungal-type DNA-binding domain"/>
    <property type="match status" value="1"/>
</dbReference>
<dbReference type="EMBL" id="JBFXLU010000137">
    <property type="protein sequence ID" value="KAL2839087.1"/>
    <property type="molecule type" value="Genomic_DNA"/>
</dbReference>
<dbReference type="PANTHER" id="PTHR47784">
    <property type="entry name" value="STEROL UPTAKE CONTROL PROTEIN 2"/>
    <property type="match status" value="1"/>
</dbReference>
<keyword evidence="1" id="KW-0805">Transcription regulation</keyword>
<protein>
    <recommendedName>
        <fullName evidence="6">Zn(2)-C6 fungal-type domain-containing protein</fullName>
    </recommendedName>
</protein>
<dbReference type="Proteomes" id="UP001610446">
    <property type="component" value="Unassembled WGS sequence"/>
</dbReference>
<name>A0ABR4JH64_9EURO</name>
<evidence type="ECO:0000313" key="7">
    <source>
        <dbReference type="EMBL" id="KAL2839087.1"/>
    </source>
</evidence>
<dbReference type="PROSITE" id="PS00463">
    <property type="entry name" value="ZN2_CY6_FUNGAL_1"/>
    <property type="match status" value="1"/>
</dbReference>
<evidence type="ECO:0000256" key="5">
    <source>
        <dbReference type="SAM" id="MobiDB-lite"/>
    </source>
</evidence>
<sequence>MPPLRAHKKSRTGCLQCKKRRVKCDESAQPCANCSFRGLDCAYPERSAPAPGTLRASRSCTDSPPQSQLQPSPPPGTAPAPAQSAAAAAASTRLQLELMHTFCTSTYKSLFSEPTDNATWQVHIPRRALADENASFLLDGLFSVAALHTAFCLSSSSCTPEERARKQLYVDTAMAYQSRALEPFQQAIQHISQENCDIVFAHSLITIVNGIAVPQVLNVSTDDYGDCHAEAKAKVNPNIHMNMLETIFTLFELVQGTAEINRLTGPWLKDKDPCLVYEDFWAPSSATRLDDETETALNLLNALNTCENKTITTLPPHCHAEQRHALIDAAISRLRRCFQRYRALHDPVSVLTWLATLDRGFVECLRRRETLPLLVLLHWGVLLAMLDGSVWWAEGSGRGLARDVLGILGVGEEGIGAGQFWGCKWQDSKVGLG</sequence>